<dbReference type="JaponicusDB" id="SJAG_01062">
    <property type="gene designation" value="php5"/>
</dbReference>
<evidence type="ECO:0000256" key="6">
    <source>
        <dbReference type="ARBA" id="ARBA00023242"/>
    </source>
</evidence>
<dbReference type="VEuPathDB" id="FungiDB:SJAG_01062"/>
<sequence>MVNTMQHYEQPVVSAPPPSDYSGLFENVTKGLSGSDAQVLADYWQRMIDNLEMDNQNIKTLQLPLARIKKVMKTDDDVKTKMISAEAPFLFAKGSEIFITELTMRAWLNAKKNQRRTLQRLDIANAISKSEMFDFLIDIISKDESFHPRTNDSHASFVLPGYQQGPTSRASPSVFDQIRIPPSQMTVPSHPYALGPQARQAPPQHAAYAGQPMRAVMNPSNPQPQYLSYGRSSAFPGNPNGMQETGEKGIYKQQQQQQQQPPGAPGNEPDYMRMPAQGVSDTSSSNNMLGTQRVLSVAPYLAEHLYRYPPTHLYAMPGAMRYSPTVQYGQQQSSQLSQQQQQQPMAAPYGSGTGAATMPNAGVYEQSVYAGDPAGNQPTQPSQQQQMPANIQQQQPTHQQQAPNSQQSSHLPPQVLSQQQVMYSPYGRANE</sequence>
<dbReference type="GO" id="GO:0005634">
    <property type="term" value="C:nucleus"/>
    <property type="evidence" value="ECO:0000318"/>
    <property type="project" value="GO_Central"/>
</dbReference>
<evidence type="ECO:0000256" key="1">
    <source>
        <dbReference type="ARBA" id="ARBA00004123"/>
    </source>
</evidence>
<reference evidence="10 12" key="1">
    <citation type="journal article" date="2011" name="Science">
        <title>Comparative functional genomics of the fission yeasts.</title>
        <authorList>
            <person name="Rhind N."/>
            <person name="Chen Z."/>
            <person name="Yassour M."/>
            <person name="Thompson D.A."/>
            <person name="Haas B.J."/>
            <person name="Habib N."/>
            <person name="Wapinski I."/>
            <person name="Roy S."/>
            <person name="Lin M.F."/>
            <person name="Heiman D.I."/>
            <person name="Young S.K."/>
            <person name="Furuya K."/>
            <person name="Guo Y."/>
            <person name="Pidoux A."/>
            <person name="Chen H.M."/>
            <person name="Robbertse B."/>
            <person name="Goldberg J.M."/>
            <person name="Aoki K."/>
            <person name="Bayne E.H."/>
            <person name="Berlin A.M."/>
            <person name="Desjardins C.A."/>
            <person name="Dobbs E."/>
            <person name="Dukaj L."/>
            <person name="Fan L."/>
            <person name="FitzGerald M.G."/>
            <person name="French C."/>
            <person name="Gujja S."/>
            <person name="Hansen K."/>
            <person name="Keifenheim D."/>
            <person name="Levin J.Z."/>
            <person name="Mosher R.A."/>
            <person name="Mueller C.A."/>
            <person name="Pfiffner J."/>
            <person name="Priest M."/>
            <person name="Russ C."/>
            <person name="Smialowska A."/>
            <person name="Swoboda P."/>
            <person name="Sykes S.M."/>
            <person name="Vaughn M."/>
            <person name="Vengrova S."/>
            <person name="Yoder R."/>
            <person name="Zeng Q."/>
            <person name="Allshire R."/>
            <person name="Baulcombe D."/>
            <person name="Birren B.W."/>
            <person name="Brown W."/>
            <person name="Ekwall K."/>
            <person name="Kellis M."/>
            <person name="Leatherwood J."/>
            <person name="Levin H."/>
            <person name="Margalit H."/>
            <person name="Martienssen R."/>
            <person name="Nieduszynski C.A."/>
            <person name="Spatafora J.W."/>
            <person name="Friedman N."/>
            <person name="Dalgaard J.Z."/>
            <person name="Baumann P."/>
            <person name="Niki H."/>
            <person name="Regev A."/>
            <person name="Nusbaum C."/>
        </authorList>
    </citation>
    <scope>NUCLEOTIDE SEQUENCE [LARGE SCALE GENOMIC DNA]</scope>
    <source>
        <strain evidence="12">yFS275 / FY16936</strain>
    </source>
</reference>
<keyword evidence="2" id="KW-0805">Transcription regulation</keyword>
<organism evidence="10 12">
    <name type="scientific">Schizosaccharomyces japonicus (strain yFS275 / FY16936)</name>
    <name type="common">Fission yeast</name>
    <dbReference type="NCBI Taxonomy" id="402676"/>
    <lineage>
        <taxon>Eukaryota</taxon>
        <taxon>Fungi</taxon>
        <taxon>Dikarya</taxon>
        <taxon>Ascomycota</taxon>
        <taxon>Taphrinomycotina</taxon>
        <taxon>Schizosaccharomycetes</taxon>
        <taxon>Schizosaccharomycetales</taxon>
        <taxon>Schizosaccharomycetaceae</taxon>
        <taxon>Schizosaccharomyces</taxon>
    </lineage>
</organism>
<dbReference type="GO" id="GO:0016602">
    <property type="term" value="C:CCAAT-binding factor complex"/>
    <property type="evidence" value="ECO:0000318"/>
    <property type="project" value="GO_Central"/>
</dbReference>
<evidence type="ECO:0000256" key="8">
    <source>
        <dbReference type="SAM" id="MobiDB-lite"/>
    </source>
</evidence>
<dbReference type="GO" id="GO:1903715">
    <property type="term" value="P:regulation of aerobic respiration"/>
    <property type="evidence" value="ECO:0007669"/>
    <property type="project" value="EnsemblFungi"/>
</dbReference>
<dbReference type="InterPro" id="IPR050568">
    <property type="entry name" value="Transcr_DNA_Rep_Reg"/>
</dbReference>
<dbReference type="SUPFAM" id="SSF47113">
    <property type="entry name" value="Histone-fold"/>
    <property type="match status" value="1"/>
</dbReference>
<feature type="domain" description="Core Histone H2A/H2B/H3" evidence="9">
    <location>
        <begin position="54"/>
        <end position="127"/>
    </location>
</feature>
<keyword evidence="6" id="KW-0539">Nucleus</keyword>
<dbReference type="Proteomes" id="UP000001744">
    <property type="component" value="Unassembled WGS sequence"/>
</dbReference>
<dbReference type="GO" id="GO:0000785">
    <property type="term" value="C:chromatin"/>
    <property type="evidence" value="ECO:0007669"/>
    <property type="project" value="EnsemblFungi"/>
</dbReference>
<feature type="region of interest" description="Disordered" evidence="8">
    <location>
        <begin position="185"/>
        <end position="287"/>
    </location>
</feature>
<dbReference type="HOGENOM" id="CLU_662506_0_0_1"/>
<dbReference type="PANTHER" id="PTHR10252:SF8">
    <property type="entry name" value="NUCLEAR TRANSCRIPTION FACTOR Y SUBUNIT GAMMA"/>
    <property type="match status" value="1"/>
</dbReference>
<dbReference type="GO" id="GO:0001228">
    <property type="term" value="F:DNA-binding transcription activator activity, RNA polymerase II-specific"/>
    <property type="evidence" value="ECO:0007669"/>
    <property type="project" value="EnsemblFungi"/>
</dbReference>
<evidence type="ECO:0000313" key="12">
    <source>
        <dbReference type="Proteomes" id="UP000001744"/>
    </source>
</evidence>
<evidence type="ECO:0000256" key="7">
    <source>
        <dbReference type="ARBA" id="ARBA00038129"/>
    </source>
</evidence>
<evidence type="ECO:0000256" key="3">
    <source>
        <dbReference type="ARBA" id="ARBA00023125"/>
    </source>
</evidence>
<dbReference type="InterPro" id="IPR007125">
    <property type="entry name" value="H2A/H2B/H3"/>
</dbReference>
<evidence type="ECO:0000313" key="10">
    <source>
        <dbReference type="EMBL" id="EEB06035.1"/>
    </source>
</evidence>
<dbReference type="RefSeq" id="XP_002172328.1">
    <property type="nucleotide sequence ID" value="XM_002172292.1"/>
</dbReference>
<dbReference type="InterPro" id="IPR009072">
    <property type="entry name" value="Histone-fold"/>
</dbReference>
<evidence type="ECO:0000259" key="9">
    <source>
        <dbReference type="Pfam" id="PF00125"/>
    </source>
</evidence>
<feature type="compositionally biased region" description="Low complexity" evidence="8">
    <location>
        <begin position="330"/>
        <end position="343"/>
    </location>
</feature>
<keyword evidence="5" id="KW-0804">Transcription</keyword>
<dbReference type="GO" id="GO:0006357">
    <property type="term" value="P:regulation of transcription by RNA polymerase II"/>
    <property type="evidence" value="ECO:0000318"/>
    <property type="project" value="GO_Central"/>
</dbReference>
<evidence type="ECO:0000313" key="11">
    <source>
        <dbReference type="JaponicusDB" id="SJAG_01062"/>
    </source>
</evidence>
<keyword evidence="3" id="KW-0238">DNA-binding</keyword>
<comment type="similarity">
    <text evidence="7">Belongs to the NFYC/HAP5 subunit family.</text>
</comment>
<dbReference type="CDD" id="cd22908">
    <property type="entry name" value="HFD_NFYC-like"/>
    <property type="match status" value="1"/>
</dbReference>
<dbReference type="GO" id="GO:0003677">
    <property type="term" value="F:DNA binding"/>
    <property type="evidence" value="ECO:0007669"/>
    <property type="project" value="UniProtKB-KW"/>
</dbReference>
<dbReference type="EMBL" id="KE651166">
    <property type="protein sequence ID" value="EEB06035.1"/>
    <property type="molecule type" value="Genomic_DNA"/>
</dbReference>
<keyword evidence="12" id="KW-1185">Reference proteome</keyword>
<protein>
    <submittedName>
        <fullName evidence="10">CCAAT-binding factor complex subunit Php5</fullName>
    </submittedName>
</protein>
<proteinExistence type="inferred from homology"/>
<evidence type="ECO:0000256" key="4">
    <source>
        <dbReference type="ARBA" id="ARBA00023159"/>
    </source>
</evidence>
<dbReference type="OrthoDB" id="1272441at2759"/>
<evidence type="ECO:0000256" key="5">
    <source>
        <dbReference type="ARBA" id="ARBA00023163"/>
    </source>
</evidence>
<dbReference type="Pfam" id="PF00125">
    <property type="entry name" value="Histone"/>
    <property type="match status" value="1"/>
</dbReference>
<dbReference type="GeneID" id="7048305"/>
<feature type="compositionally biased region" description="Low complexity" evidence="8">
    <location>
        <begin position="377"/>
        <end position="410"/>
    </location>
</feature>
<dbReference type="FunFam" id="1.10.20.10:FF:000062">
    <property type="entry name" value="Nuclear transcription factor Y subunit C"/>
    <property type="match status" value="1"/>
</dbReference>
<dbReference type="eggNOG" id="KOG1657">
    <property type="taxonomic scope" value="Eukaryota"/>
</dbReference>
<name>B6JXD4_SCHJY</name>
<dbReference type="STRING" id="402676.B6JXD4"/>
<dbReference type="GO" id="GO:0046982">
    <property type="term" value="F:protein heterodimerization activity"/>
    <property type="evidence" value="ECO:0007669"/>
    <property type="project" value="InterPro"/>
</dbReference>
<dbReference type="PANTHER" id="PTHR10252">
    <property type="entry name" value="HISTONE-LIKE TRANSCRIPTION FACTOR CCAAT-RELATED"/>
    <property type="match status" value="1"/>
</dbReference>
<evidence type="ECO:0000256" key="2">
    <source>
        <dbReference type="ARBA" id="ARBA00023015"/>
    </source>
</evidence>
<feature type="region of interest" description="Disordered" evidence="8">
    <location>
        <begin position="325"/>
        <end position="431"/>
    </location>
</feature>
<accession>B6JXD4</accession>
<feature type="compositionally biased region" description="Low complexity" evidence="8">
    <location>
        <begin position="196"/>
        <end position="209"/>
    </location>
</feature>
<comment type="subcellular location">
    <subcellularLocation>
        <location evidence="1">Nucleus</location>
    </subcellularLocation>
</comment>
<keyword evidence="4" id="KW-0010">Activator</keyword>
<dbReference type="AlphaFoldDB" id="B6JXD4"/>
<dbReference type="GO" id="GO:0000981">
    <property type="term" value="F:DNA-binding transcription factor activity, RNA polymerase II-specific"/>
    <property type="evidence" value="ECO:0000318"/>
    <property type="project" value="GO_Central"/>
</dbReference>
<dbReference type="Gene3D" id="1.10.20.10">
    <property type="entry name" value="Histone, subunit A"/>
    <property type="match status" value="1"/>
</dbReference>
<gene>
    <name evidence="11" type="primary">php5</name>
    <name evidence="10" type="ORF">SJAG_01062</name>
</gene>